<dbReference type="Gene3D" id="3.40.50.2300">
    <property type="match status" value="1"/>
</dbReference>
<keyword evidence="5" id="KW-1185">Reference proteome</keyword>
<gene>
    <name evidence="4" type="ORF">LQ318_14465</name>
</gene>
<evidence type="ECO:0000313" key="4">
    <source>
        <dbReference type="EMBL" id="MCW9714113.1"/>
    </source>
</evidence>
<sequence>MKALVVEDDLVLSFLYETYLNRLGFETEGNMVYGKTAVETAQNFNPDLILMDIILEGEMDGIDAVKKIQDEKDISVIYITSSNDPNHKRRAAQATKYLDYLIKPIDFDDLKGVIKKHFDIK</sequence>
<dbReference type="InterPro" id="IPR050595">
    <property type="entry name" value="Bact_response_regulator"/>
</dbReference>
<comment type="caution">
    <text evidence="4">The sequence shown here is derived from an EMBL/GenBank/DDBJ whole genome shotgun (WGS) entry which is preliminary data.</text>
</comment>
<reference evidence="4 5" key="1">
    <citation type="submission" date="2021-11" db="EMBL/GenBank/DDBJ databases">
        <title>Aliifidinibius sp. nov., a new bacterium isolated from saline soil.</title>
        <authorList>
            <person name="Galisteo C."/>
            <person name="De La Haba R."/>
            <person name="Sanchez-Porro C."/>
            <person name="Ventosa A."/>
        </authorList>
    </citation>
    <scope>NUCLEOTIDE SEQUENCE [LARGE SCALE GENOMIC DNA]</scope>
    <source>
        <strain evidence="4 5">KACC 190600</strain>
    </source>
</reference>
<dbReference type="InterPro" id="IPR001789">
    <property type="entry name" value="Sig_transdc_resp-reg_receiver"/>
</dbReference>
<dbReference type="InterPro" id="IPR011006">
    <property type="entry name" value="CheY-like_superfamily"/>
</dbReference>
<dbReference type="PROSITE" id="PS50110">
    <property type="entry name" value="RESPONSE_REGULATORY"/>
    <property type="match status" value="1"/>
</dbReference>
<evidence type="ECO:0000259" key="3">
    <source>
        <dbReference type="PROSITE" id="PS50110"/>
    </source>
</evidence>
<evidence type="ECO:0000256" key="1">
    <source>
        <dbReference type="ARBA" id="ARBA00022553"/>
    </source>
</evidence>
<keyword evidence="1 2" id="KW-0597">Phosphoprotein</keyword>
<evidence type="ECO:0000256" key="2">
    <source>
        <dbReference type="PROSITE-ProRule" id="PRU00169"/>
    </source>
</evidence>
<evidence type="ECO:0000313" key="5">
    <source>
        <dbReference type="Proteomes" id="UP001207337"/>
    </source>
</evidence>
<dbReference type="Pfam" id="PF00072">
    <property type="entry name" value="Response_reg"/>
    <property type="match status" value="1"/>
</dbReference>
<proteinExistence type="predicted"/>
<accession>A0ABT3Q1Z6</accession>
<name>A0ABT3Q1Z6_9BACT</name>
<protein>
    <submittedName>
        <fullName evidence="4">Response regulator</fullName>
    </submittedName>
</protein>
<dbReference type="RefSeq" id="WP_265791201.1">
    <property type="nucleotide sequence ID" value="NZ_BAABRS010000004.1"/>
</dbReference>
<dbReference type="SUPFAM" id="SSF52172">
    <property type="entry name" value="CheY-like"/>
    <property type="match status" value="1"/>
</dbReference>
<feature type="modified residue" description="4-aspartylphosphate" evidence="2">
    <location>
        <position position="52"/>
    </location>
</feature>
<dbReference type="Proteomes" id="UP001207337">
    <property type="component" value="Unassembled WGS sequence"/>
</dbReference>
<organism evidence="4 5">
    <name type="scientific">Fodinibius salicampi</name>
    <dbReference type="NCBI Taxonomy" id="1920655"/>
    <lineage>
        <taxon>Bacteria</taxon>
        <taxon>Pseudomonadati</taxon>
        <taxon>Balneolota</taxon>
        <taxon>Balneolia</taxon>
        <taxon>Balneolales</taxon>
        <taxon>Balneolaceae</taxon>
        <taxon>Fodinibius</taxon>
    </lineage>
</organism>
<dbReference type="EMBL" id="JAJNDC010000004">
    <property type="protein sequence ID" value="MCW9714113.1"/>
    <property type="molecule type" value="Genomic_DNA"/>
</dbReference>
<dbReference type="SMART" id="SM00448">
    <property type="entry name" value="REC"/>
    <property type="match status" value="1"/>
</dbReference>
<feature type="domain" description="Response regulatory" evidence="3">
    <location>
        <begin position="2"/>
        <end position="118"/>
    </location>
</feature>
<dbReference type="PANTHER" id="PTHR44591">
    <property type="entry name" value="STRESS RESPONSE REGULATOR PROTEIN 1"/>
    <property type="match status" value="1"/>
</dbReference>
<dbReference type="PANTHER" id="PTHR44591:SF3">
    <property type="entry name" value="RESPONSE REGULATORY DOMAIN-CONTAINING PROTEIN"/>
    <property type="match status" value="1"/>
</dbReference>